<organism evidence="1">
    <name type="scientific">viral metagenome</name>
    <dbReference type="NCBI Taxonomy" id="1070528"/>
    <lineage>
        <taxon>unclassified sequences</taxon>
        <taxon>metagenomes</taxon>
        <taxon>organismal metagenomes</taxon>
    </lineage>
</organism>
<proteinExistence type="predicted"/>
<reference evidence="1" key="1">
    <citation type="journal article" date="2020" name="Nature">
        <title>Giant virus diversity and host interactions through global metagenomics.</title>
        <authorList>
            <person name="Schulz F."/>
            <person name="Roux S."/>
            <person name="Paez-Espino D."/>
            <person name="Jungbluth S."/>
            <person name="Walsh D.A."/>
            <person name="Denef V.J."/>
            <person name="McMahon K.D."/>
            <person name="Konstantinidis K.T."/>
            <person name="Eloe-Fadrosh E.A."/>
            <person name="Kyrpides N.C."/>
            <person name="Woyke T."/>
        </authorList>
    </citation>
    <scope>NUCLEOTIDE SEQUENCE</scope>
    <source>
        <strain evidence="1">GVMAG-M-3300025138-11</strain>
    </source>
</reference>
<accession>A0A6C0IXN2</accession>
<evidence type="ECO:0000313" key="1">
    <source>
        <dbReference type="EMBL" id="QHT97349.1"/>
    </source>
</evidence>
<dbReference type="AlphaFoldDB" id="A0A6C0IXN2"/>
<sequence length="89" mass="10433">MVNYRTFQISDDLFWGFKVRLNIDLYNNPADIVKEVKEQLKDFLSTHNLQVLKEKVDDKPLHTSSINHIRNSKNGDIIYVCMCSHANHD</sequence>
<protein>
    <submittedName>
        <fullName evidence="1">Uncharacterized protein</fullName>
    </submittedName>
</protein>
<dbReference type="EMBL" id="MN740275">
    <property type="protein sequence ID" value="QHT97349.1"/>
    <property type="molecule type" value="Genomic_DNA"/>
</dbReference>
<name>A0A6C0IXN2_9ZZZZ</name>